<evidence type="ECO:0000313" key="2">
    <source>
        <dbReference type="EMBL" id="QGR21838.1"/>
    </source>
</evidence>
<dbReference type="AlphaFoldDB" id="A0A650CVN9"/>
<dbReference type="InterPro" id="IPR027417">
    <property type="entry name" value="P-loop_NTPase"/>
</dbReference>
<dbReference type="Proteomes" id="UP000426328">
    <property type="component" value="Chromosome"/>
</dbReference>
<dbReference type="Proteomes" id="UP000474054">
    <property type="component" value="Unassembled WGS sequence"/>
</dbReference>
<dbReference type="PANTHER" id="PTHR13696">
    <property type="entry name" value="P-LOOP CONTAINING NUCLEOSIDE TRIPHOSPHATE HYDROLASE"/>
    <property type="match status" value="1"/>
</dbReference>
<evidence type="ECO:0000313" key="3">
    <source>
        <dbReference type="Proteomes" id="UP000426328"/>
    </source>
</evidence>
<keyword evidence="3" id="KW-1185">Reference proteome</keyword>
<reference evidence="2 3" key="2">
    <citation type="submission" date="2019-10" db="EMBL/GenBank/DDBJ databases">
        <title>Genome Sequences from Six Type Strain Members of the Archaeal Family Sulfolobaceae: Acidianus ambivalens, Acidianus infernus, Metallosphaera prunae, Stygiolobus azoricus, Sulfolobus metallicus, and Sulfurisphaera ohwakuensis.</title>
        <authorList>
            <person name="Counts J.A."/>
            <person name="Kelly R.M."/>
        </authorList>
    </citation>
    <scope>NUCLEOTIDE SEQUENCE [LARGE SCALE GENOMIC DNA]</scope>
    <source>
        <strain evidence="2 3">LEI 10</strain>
    </source>
</reference>
<organism evidence="2 3">
    <name type="scientific">Acidianus ambivalens</name>
    <name type="common">Desulfurolobus ambivalens</name>
    <dbReference type="NCBI Taxonomy" id="2283"/>
    <lineage>
        <taxon>Archaea</taxon>
        <taxon>Thermoproteota</taxon>
        <taxon>Thermoprotei</taxon>
        <taxon>Sulfolobales</taxon>
        <taxon>Sulfolobaceae</taxon>
        <taxon>Acidianus</taxon>
    </lineage>
</organism>
<protein>
    <submittedName>
        <fullName evidence="2">AAA family ATPase</fullName>
    </submittedName>
</protein>
<dbReference type="SUPFAM" id="SSF52540">
    <property type="entry name" value="P-loop containing nucleoside triphosphate hydrolases"/>
    <property type="match status" value="1"/>
</dbReference>
<dbReference type="PANTHER" id="PTHR13696:SF52">
    <property type="entry name" value="PARA FAMILY PROTEIN CT_582"/>
    <property type="match status" value="1"/>
</dbReference>
<proteinExistence type="predicted"/>
<accession>A0A650CVN9</accession>
<evidence type="ECO:0000313" key="1">
    <source>
        <dbReference type="EMBL" id="MQL55575.1"/>
    </source>
</evidence>
<reference evidence="1 4" key="1">
    <citation type="submission" date="2019-10" db="EMBL/GenBank/DDBJ databases">
        <title>Comparative genomics of sulfur disproportionating microorganisms.</title>
        <authorList>
            <person name="Ward L.M."/>
            <person name="Bertran E."/>
            <person name="Johnston D."/>
        </authorList>
    </citation>
    <scope>NUCLEOTIDE SEQUENCE [LARGE SCALE GENOMIC DNA]</scope>
    <source>
        <strain evidence="1 4">DSM 3772</strain>
    </source>
</reference>
<sequence>MIITFAPLPSYGKSHVISFLAMGLSKRGKKVLIIDLDPKLFITSFFVRQRNIYPGINSFQDIDIVSLPFFEYSFSTLNYNILSKMMQDTKINTSNYDFVFIDFKPGVSIVSMNAASFSNFILSTISTAKIKEFREGVQSIFQWMSYFNLDLKYLGNIIIAETKPEELAQQAYLGIIDALKPLPDEKINEVKKRIYPFNGTLDLVNFNTIIPVRRDLNDLKFTDKRKYPPVYRLLNYERTRSIINNLVDEFLNRINMA</sequence>
<evidence type="ECO:0000313" key="4">
    <source>
        <dbReference type="Proteomes" id="UP000474054"/>
    </source>
</evidence>
<dbReference type="InterPro" id="IPR050678">
    <property type="entry name" value="DNA_Partitioning_ATPase"/>
</dbReference>
<dbReference type="RefSeq" id="WP_152941565.1">
    <property type="nucleotide sequence ID" value="NZ_CP045482.1"/>
</dbReference>
<dbReference type="KEGG" id="aamb:D1866_07375"/>
<dbReference type="EMBL" id="CP045482">
    <property type="protein sequence ID" value="QGR21838.1"/>
    <property type="molecule type" value="Genomic_DNA"/>
</dbReference>
<dbReference type="EMBL" id="WHYS01000002">
    <property type="protein sequence ID" value="MQL55575.1"/>
    <property type="molecule type" value="Genomic_DNA"/>
</dbReference>
<dbReference type="GeneID" id="42779547"/>
<dbReference type="Gene3D" id="3.40.50.300">
    <property type="entry name" value="P-loop containing nucleotide triphosphate hydrolases"/>
    <property type="match status" value="1"/>
</dbReference>
<name>A0A650CVN9_ACIAM</name>
<gene>
    <name evidence="2" type="ORF">D1866_07375</name>
    <name evidence="1" type="ORF">GFB69_07445</name>
</gene>